<evidence type="ECO:0000313" key="1">
    <source>
        <dbReference type="EMBL" id="EER75602.1"/>
    </source>
</evidence>
<comment type="caution">
    <text evidence="1">The sequence shown here is derived from an EMBL/GenBank/DDBJ whole genome shotgun (WGS) entry which is preliminary data.</text>
</comment>
<dbReference type="Proteomes" id="UP000004528">
    <property type="component" value="Unassembled WGS sequence"/>
</dbReference>
<reference evidence="1 2" key="1">
    <citation type="submission" date="2009-04" db="EMBL/GenBank/DDBJ databases">
        <authorList>
            <person name="Qin X."/>
            <person name="Bachman B."/>
            <person name="Battles P."/>
            <person name="Bell A."/>
            <person name="Bess C."/>
            <person name="Bickham C."/>
            <person name="Chaboub L."/>
            <person name="Chen D."/>
            <person name="Coyle M."/>
            <person name="Deiros D.R."/>
            <person name="Dinh H."/>
            <person name="Forbes L."/>
            <person name="Fowler G."/>
            <person name="Francisco L."/>
            <person name="Fu Q."/>
            <person name="Gubbala S."/>
            <person name="Hale W."/>
            <person name="Han Y."/>
            <person name="Hemphill L."/>
            <person name="Highlander S.K."/>
            <person name="Hirani K."/>
            <person name="Hogues M."/>
            <person name="Jackson L."/>
            <person name="Jakkamsetti A."/>
            <person name="Javaid M."/>
            <person name="Jiang H."/>
            <person name="Korchina V."/>
            <person name="Kovar C."/>
            <person name="Lara F."/>
            <person name="Lee S."/>
            <person name="Mata R."/>
            <person name="Mathew T."/>
            <person name="Moen C."/>
            <person name="Morales K."/>
            <person name="Munidasa M."/>
            <person name="Nazareth L."/>
            <person name="Ngo R."/>
            <person name="Nguyen L."/>
            <person name="Okwuonu G."/>
            <person name="Ongeri F."/>
            <person name="Patil S."/>
            <person name="Petrosino J."/>
            <person name="Pham C."/>
            <person name="Pham P."/>
            <person name="Pu L.-L."/>
            <person name="Puazo M."/>
            <person name="Raj R."/>
            <person name="Reid J."/>
            <person name="Rouhana J."/>
            <person name="Saada N."/>
            <person name="Shang Y."/>
            <person name="Simmons D."/>
            <person name="Thornton R."/>
            <person name="Warren J."/>
            <person name="Weissenberger G."/>
            <person name="Zhang J."/>
            <person name="Zhang L."/>
            <person name="Zhou C."/>
            <person name="Zhu D."/>
            <person name="Muzny D."/>
            <person name="Worley K."/>
            <person name="Gibbs R."/>
        </authorList>
    </citation>
    <scope>NUCLEOTIDE SEQUENCE [LARGE SCALE GENOMIC DNA]</scope>
    <source>
        <strain evidence="1 2">ATCC 33313</strain>
    </source>
</reference>
<gene>
    <name evidence="1" type="ORF">HMPREF0877_0113</name>
</gene>
<proteinExistence type="predicted"/>
<evidence type="ECO:0000313" key="2">
    <source>
        <dbReference type="Proteomes" id="UP000004528"/>
    </source>
</evidence>
<keyword evidence="2" id="KW-1185">Reference proteome</keyword>
<organism evidence="1 2">
    <name type="scientific">Weissella paramesenteroides ATCC 33313</name>
    <dbReference type="NCBI Taxonomy" id="585506"/>
    <lineage>
        <taxon>Bacteria</taxon>
        <taxon>Bacillati</taxon>
        <taxon>Bacillota</taxon>
        <taxon>Bacilli</taxon>
        <taxon>Lactobacillales</taxon>
        <taxon>Lactobacillaceae</taxon>
        <taxon>Weissella</taxon>
    </lineage>
</organism>
<dbReference type="AlphaFoldDB" id="C5R818"/>
<dbReference type="EMBL" id="ACKU01000004">
    <property type="protein sequence ID" value="EER75602.1"/>
    <property type="molecule type" value="Genomic_DNA"/>
</dbReference>
<protein>
    <submittedName>
        <fullName evidence="1">Uncharacterized protein</fullName>
    </submittedName>
</protein>
<sequence>MNKKNGKAEHQYQVFKAACDNNHGELSRPLLYAKIAKELGWYYKNKLYEDEFQGRYRRETGKWIY</sequence>
<name>C5R818_WEIPA</name>
<dbReference type="HOGENOM" id="CLU_2848734_0_0_9"/>
<accession>C5R818</accession>
<dbReference type="STRING" id="585506.HMPREF0877_0113"/>
<dbReference type="RefSeq" id="WP_002829030.1">
    <property type="nucleotide sequence ID" value="NZ_GG697136.1"/>
</dbReference>